<accession>C0DBI9</accession>
<reference evidence="1 2" key="1">
    <citation type="submission" date="2009-01" db="EMBL/GenBank/DDBJ databases">
        <authorList>
            <person name="Fulton L."/>
            <person name="Clifton S."/>
            <person name="Fulton B."/>
            <person name="Xu J."/>
            <person name="Minx P."/>
            <person name="Pepin K.H."/>
            <person name="Johnson M."/>
            <person name="Bhonagiri V."/>
            <person name="Nash W.E."/>
            <person name="Mardis E.R."/>
            <person name="Wilson R.K."/>
        </authorList>
    </citation>
    <scope>NUCLEOTIDE SEQUENCE [LARGE SCALE GENOMIC DNA]</scope>
    <source>
        <strain evidence="1 2">DSM 15981</strain>
    </source>
</reference>
<name>C0DBI9_9FIRM</name>
<gene>
    <name evidence="1" type="ORF">CLOSTASPAR_06644</name>
</gene>
<dbReference type="HOGENOM" id="CLU_3287124_0_0_9"/>
<sequence>MELDDFPCRKILWTGLQNMTDISLLPAYTGQYAVRRDFCV</sequence>
<dbReference type="Proteomes" id="UP000004756">
    <property type="component" value="Unassembled WGS sequence"/>
</dbReference>
<reference evidence="1 2" key="2">
    <citation type="submission" date="2009-02" db="EMBL/GenBank/DDBJ databases">
        <title>Draft genome sequence of Clostridium asparagiforme (DSM 15981).</title>
        <authorList>
            <person name="Sudarsanam P."/>
            <person name="Ley R."/>
            <person name="Guruge J."/>
            <person name="Turnbaugh P.J."/>
            <person name="Mahowald M."/>
            <person name="Liep D."/>
            <person name="Gordon J."/>
        </authorList>
    </citation>
    <scope>NUCLEOTIDE SEQUENCE [LARGE SCALE GENOMIC DNA]</scope>
    <source>
        <strain evidence="1 2">DSM 15981</strain>
    </source>
</reference>
<dbReference type="EMBL" id="ACCJ01000550">
    <property type="protein sequence ID" value="EEG51364.1"/>
    <property type="molecule type" value="Genomic_DNA"/>
</dbReference>
<dbReference type="AlphaFoldDB" id="C0DBI9"/>
<keyword evidence="2" id="KW-1185">Reference proteome</keyword>
<organism evidence="1 2">
    <name type="scientific">[Clostridium] asparagiforme DSM 15981</name>
    <dbReference type="NCBI Taxonomy" id="518636"/>
    <lineage>
        <taxon>Bacteria</taxon>
        <taxon>Bacillati</taxon>
        <taxon>Bacillota</taxon>
        <taxon>Clostridia</taxon>
        <taxon>Lachnospirales</taxon>
        <taxon>Lachnospiraceae</taxon>
        <taxon>Enterocloster</taxon>
    </lineage>
</organism>
<evidence type="ECO:0000313" key="1">
    <source>
        <dbReference type="EMBL" id="EEG51364.1"/>
    </source>
</evidence>
<protein>
    <submittedName>
        <fullName evidence="1">Uncharacterized protein</fullName>
    </submittedName>
</protein>
<comment type="caution">
    <text evidence="1">The sequence shown here is derived from an EMBL/GenBank/DDBJ whole genome shotgun (WGS) entry which is preliminary data.</text>
</comment>
<evidence type="ECO:0000313" key="2">
    <source>
        <dbReference type="Proteomes" id="UP000004756"/>
    </source>
</evidence>
<proteinExistence type="predicted"/>